<keyword evidence="1" id="KW-0285">Flavoprotein</keyword>
<dbReference type="InterPro" id="IPR035965">
    <property type="entry name" value="PAS-like_dom_sf"/>
</dbReference>
<dbReference type="InterPro" id="IPR001610">
    <property type="entry name" value="PAC"/>
</dbReference>
<dbReference type="SMART" id="SM00086">
    <property type="entry name" value="PAC"/>
    <property type="match status" value="1"/>
</dbReference>
<dbReference type="CDD" id="cd00130">
    <property type="entry name" value="PAS"/>
    <property type="match status" value="1"/>
</dbReference>
<evidence type="ECO:0000259" key="5">
    <source>
        <dbReference type="PROSITE" id="PS50113"/>
    </source>
</evidence>
<dbReference type="STRING" id="1073996.SAMN05444271_11534"/>
<dbReference type="Gene3D" id="3.30.450.20">
    <property type="entry name" value="PAS domain"/>
    <property type="match status" value="1"/>
</dbReference>
<dbReference type="NCBIfam" id="TIGR00229">
    <property type="entry name" value="sensory_box"/>
    <property type="match status" value="1"/>
</dbReference>
<dbReference type="PANTHER" id="PTHR47429:SF2">
    <property type="entry name" value="PROTEIN TWIN LOV 1"/>
    <property type="match status" value="1"/>
</dbReference>
<feature type="domain" description="PAS" evidence="4">
    <location>
        <begin position="77"/>
        <end position="125"/>
    </location>
</feature>
<dbReference type="PROSITE" id="PS50113">
    <property type="entry name" value="PAC"/>
    <property type="match status" value="1"/>
</dbReference>
<dbReference type="PANTHER" id="PTHR47429">
    <property type="entry name" value="PROTEIN TWIN LOV 1"/>
    <property type="match status" value="1"/>
</dbReference>
<evidence type="ECO:0000256" key="2">
    <source>
        <dbReference type="ARBA" id="ARBA00022643"/>
    </source>
</evidence>
<dbReference type="SUPFAM" id="SSF55785">
    <property type="entry name" value="PYP-like sensor domain (PAS domain)"/>
    <property type="match status" value="1"/>
</dbReference>
<dbReference type="Pfam" id="PF13426">
    <property type="entry name" value="PAS_9"/>
    <property type="match status" value="1"/>
</dbReference>
<evidence type="ECO:0000259" key="4">
    <source>
        <dbReference type="PROSITE" id="PS50112"/>
    </source>
</evidence>
<evidence type="ECO:0000256" key="3">
    <source>
        <dbReference type="ARBA" id="ARBA00022991"/>
    </source>
</evidence>
<reference evidence="6 7" key="1">
    <citation type="submission" date="2016-10" db="EMBL/GenBank/DDBJ databases">
        <authorList>
            <person name="de Groot N.N."/>
        </authorList>
    </citation>
    <scope>NUCLEOTIDE SEQUENCE [LARGE SCALE GENOMIC DNA]</scope>
    <source>
        <strain evidence="6 7">DSM 22187</strain>
    </source>
</reference>
<accession>A0A1H6VFK9</accession>
<keyword evidence="7" id="KW-1185">Reference proteome</keyword>
<keyword evidence="3" id="KW-0157">Chromophore</keyword>
<dbReference type="EMBL" id="FNYR01000015">
    <property type="protein sequence ID" value="SEI99450.1"/>
    <property type="molecule type" value="Genomic_DNA"/>
</dbReference>
<dbReference type="OrthoDB" id="8127at2157"/>
<sequence length="175" mass="19276">MSVDADLKRIFQAQTKSDGPLIPSMAVLEQLADTLGEIRASANPDSYRTDAESTLDWNTPAMDTAPIGMAISGPAYEDNPIAYVNDQFEGITGYTEVDLIGENLRLLQGPETASDPVDDLREALDIWAPVIVELRNYRNDGTKFWNRLALAPIVDVTGTVSNWVGFQEDITDRRS</sequence>
<dbReference type="InterPro" id="IPR000700">
    <property type="entry name" value="PAS-assoc_C"/>
</dbReference>
<keyword evidence="2" id="KW-0288">FMN</keyword>
<organism evidence="6 7">
    <name type="scientific">Halohasta litchfieldiae</name>
    <dbReference type="NCBI Taxonomy" id="1073996"/>
    <lineage>
        <taxon>Archaea</taxon>
        <taxon>Methanobacteriati</taxon>
        <taxon>Methanobacteriota</taxon>
        <taxon>Stenosarchaea group</taxon>
        <taxon>Halobacteria</taxon>
        <taxon>Halobacteriales</taxon>
        <taxon>Haloferacaceae</taxon>
        <taxon>Halohasta</taxon>
    </lineage>
</organism>
<accession>A0A2H4PZF6</accession>
<dbReference type="GeneID" id="35001527"/>
<dbReference type="RefSeq" id="WP_089672856.1">
    <property type="nucleotide sequence ID" value="NZ_CP024845.1"/>
</dbReference>
<dbReference type="AlphaFoldDB" id="A0A1H6VFK9"/>
<name>A0A1H6VFK9_9EURY</name>
<dbReference type="InterPro" id="IPR000014">
    <property type="entry name" value="PAS"/>
</dbReference>
<dbReference type="PROSITE" id="PS50112">
    <property type="entry name" value="PAS"/>
    <property type="match status" value="1"/>
</dbReference>
<proteinExistence type="predicted"/>
<gene>
    <name evidence="6" type="ORF">SAMN05444271_11534</name>
</gene>
<dbReference type="KEGG" id="hae:halTADL_0711"/>
<feature type="domain" description="PAC" evidence="5">
    <location>
        <begin position="130"/>
        <end position="175"/>
    </location>
</feature>
<protein>
    <submittedName>
        <fullName evidence="6">PAS domain S-box-containing protein</fullName>
    </submittedName>
</protein>
<evidence type="ECO:0000256" key="1">
    <source>
        <dbReference type="ARBA" id="ARBA00022630"/>
    </source>
</evidence>
<evidence type="ECO:0000313" key="7">
    <source>
        <dbReference type="Proteomes" id="UP000198888"/>
    </source>
</evidence>
<evidence type="ECO:0000313" key="6">
    <source>
        <dbReference type="EMBL" id="SEI99450.1"/>
    </source>
</evidence>
<dbReference type="Proteomes" id="UP000198888">
    <property type="component" value="Unassembled WGS sequence"/>
</dbReference>